<sequence length="143" mass="15870">MQVASKLGIIETHLALKSSVKDVLVHVELLQLGIKQNLAEIDGLYLGHDKDQNAILIPVEAKIRDDIYPSQVYAQAEALCKMRGLQGHNIRRIIPMAIKVIGPSTVYVVEFPPVDFSCESTSQQEPYSESIYELIPEIKGISV</sequence>
<protein>
    <submittedName>
        <fullName evidence="1">Uncharacterized protein</fullName>
    </submittedName>
</protein>
<reference evidence="1" key="1">
    <citation type="submission" date="2009-10" db="EMBL/GenBank/DDBJ databases">
        <title>Diversity of trophic interactions inside an arsenic-rich microbial ecosystem.</title>
        <authorList>
            <person name="Bertin P.N."/>
            <person name="Heinrich-Salmeron A."/>
            <person name="Pelletier E."/>
            <person name="Goulhen-Chollet F."/>
            <person name="Arsene-Ploetze F."/>
            <person name="Gallien S."/>
            <person name="Calteau A."/>
            <person name="Vallenet D."/>
            <person name="Casiot C."/>
            <person name="Chane-Woon-Ming B."/>
            <person name="Giloteaux L."/>
            <person name="Barakat M."/>
            <person name="Bonnefoy V."/>
            <person name="Bruneel O."/>
            <person name="Chandler M."/>
            <person name="Cleiss J."/>
            <person name="Duran R."/>
            <person name="Elbaz-Poulichet F."/>
            <person name="Fonknechten N."/>
            <person name="Lauga B."/>
            <person name="Mornico D."/>
            <person name="Ortet P."/>
            <person name="Schaeffer C."/>
            <person name="Siguier P."/>
            <person name="Alexander Thil Smith A."/>
            <person name="Van Dorsselaer A."/>
            <person name="Weissenbach J."/>
            <person name="Medigue C."/>
            <person name="Le Paslier D."/>
        </authorList>
    </citation>
    <scope>NUCLEOTIDE SEQUENCE</scope>
</reference>
<dbReference type="AlphaFoldDB" id="E6Q867"/>
<dbReference type="EMBL" id="CABO01000060">
    <property type="protein sequence ID" value="CBI03393.1"/>
    <property type="molecule type" value="Genomic_DNA"/>
</dbReference>
<gene>
    <name evidence="1" type="ORF">CARN4_1558</name>
</gene>
<name>E6Q867_9ZZZZ</name>
<proteinExistence type="predicted"/>
<organism evidence="1">
    <name type="scientific">mine drainage metagenome</name>
    <dbReference type="NCBI Taxonomy" id="410659"/>
    <lineage>
        <taxon>unclassified sequences</taxon>
        <taxon>metagenomes</taxon>
        <taxon>ecological metagenomes</taxon>
    </lineage>
</organism>
<accession>E6Q867</accession>
<comment type="caution">
    <text evidence="1">The sequence shown here is derived from an EMBL/GenBank/DDBJ whole genome shotgun (WGS) entry which is preliminary data.</text>
</comment>
<evidence type="ECO:0000313" key="1">
    <source>
        <dbReference type="EMBL" id="CBI03393.1"/>
    </source>
</evidence>